<evidence type="ECO:0000313" key="3">
    <source>
        <dbReference type="Proteomes" id="UP001152622"/>
    </source>
</evidence>
<dbReference type="Proteomes" id="UP001152622">
    <property type="component" value="Chromosome 21"/>
</dbReference>
<proteinExistence type="predicted"/>
<dbReference type="EMBL" id="JAINUF010000021">
    <property type="protein sequence ID" value="KAJ8334622.1"/>
    <property type="molecule type" value="Genomic_DNA"/>
</dbReference>
<protein>
    <submittedName>
        <fullName evidence="2">Uncharacterized protein</fullName>
    </submittedName>
</protein>
<evidence type="ECO:0000256" key="1">
    <source>
        <dbReference type="SAM" id="MobiDB-lite"/>
    </source>
</evidence>
<organism evidence="2 3">
    <name type="scientific">Synaphobranchus kaupii</name>
    <name type="common">Kaup's arrowtooth eel</name>
    <dbReference type="NCBI Taxonomy" id="118154"/>
    <lineage>
        <taxon>Eukaryota</taxon>
        <taxon>Metazoa</taxon>
        <taxon>Chordata</taxon>
        <taxon>Craniata</taxon>
        <taxon>Vertebrata</taxon>
        <taxon>Euteleostomi</taxon>
        <taxon>Actinopterygii</taxon>
        <taxon>Neopterygii</taxon>
        <taxon>Teleostei</taxon>
        <taxon>Anguilliformes</taxon>
        <taxon>Synaphobranchidae</taxon>
        <taxon>Synaphobranchus</taxon>
    </lineage>
</organism>
<name>A0A9Q1ICJ0_SYNKA</name>
<gene>
    <name evidence="2" type="ORF">SKAU_G00402610</name>
</gene>
<feature type="region of interest" description="Disordered" evidence="1">
    <location>
        <begin position="65"/>
        <end position="84"/>
    </location>
</feature>
<accession>A0A9Q1ICJ0</accession>
<reference evidence="2" key="1">
    <citation type="journal article" date="2023" name="Science">
        <title>Genome structures resolve the early diversification of teleost fishes.</title>
        <authorList>
            <person name="Parey E."/>
            <person name="Louis A."/>
            <person name="Montfort J."/>
            <person name="Bouchez O."/>
            <person name="Roques C."/>
            <person name="Iampietro C."/>
            <person name="Lluch J."/>
            <person name="Castinel A."/>
            <person name="Donnadieu C."/>
            <person name="Desvignes T."/>
            <person name="Floi Bucao C."/>
            <person name="Jouanno E."/>
            <person name="Wen M."/>
            <person name="Mejri S."/>
            <person name="Dirks R."/>
            <person name="Jansen H."/>
            <person name="Henkel C."/>
            <person name="Chen W.J."/>
            <person name="Zahm M."/>
            <person name="Cabau C."/>
            <person name="Klopp C."/>
            <person name="Thompson A.W."/>
            <person name="Robinson-Rechavi M."/>
            <person name="Braasch I."/>
            <person name="Lecointre G."/>
            <person name="Bobe J."/>
            <person name="Postlethwait J.H."/>
            <person name="Berthelot C."/>
            <person name="Roest Crollius H."/>
            <person name="Guiguen Y."/>
        </authorList>
    </citation>
    <scope>NUCLEOTIDE SEQUENCE</scope>
    <source>
        <strain evidence="2">WJC10195</strain>
    </source>
</reference>
<evidence type="ECO:0000313" key="2">
    <source>
        <dbReference type="EMBL" id="KAJ8334622.1"/>
    </source>
</evidence>
<comment type="caution">
    <text evidence="2">The sequence shown here is derived from an EMBL/GenBank/DDBJ whole genome shotgun (WGS) entry which is preliminary data.</text>
</comment>
<dbReference type="AlphaFoldDB" id="A0A9Q1ICJ0"/>
<feature type="compositionally biased region" description="Basic and acidic residues" evidence="1">
    <location>
        <begin position="75"/>
        <end position="84"/>
    </location>
</feature>
<sequence length="140" mass="15601">MAGPAPKGLARRVITGNGNKNQCRFPRNTAEKENNTTVDLSFLWEARQPDRPSCFTQRRSGRHLYEASQIKPKRKSEEKREGEKLSCDEDVRVEEGLTSFLFFFFSLLDHLNRAVAPDAFPIDGGGQLGVTLCGTNVSVA</sequence>
<feature type="region of interest" description="Disordered" evidence="1">
    <location>
        <begin position="1"/>
        <end position="32"/>
    </location>
</feature>
<keyword evidence="3" id="KW-1185">Reference proteome</keyword>